<dbReference type="Proteomes" id="UP000234512">
    <property type="component" value="Unassembled WGS sequence"/>
</dbReference>
<dbReference type="EMBL" id="PKQJ01000003">
    <property type="protein sequence ID" value="PLC47131.1"/>
    <property type="molecule type" value="Genomic_DNA"/>
</dbReference>
<evidence type="ECO:0000313" key="2">
    <source>
        <dbReference type="EMBL" id="PLC47131.1"/>
    </source>
</evidence>
<gene>
    <name evidence="2" type="ORF">C0Q90_04265</name>
</gene>
<feature type="compositionally biased region" description="Basic and acidic residues" evidence="1">
    <location>
        <begin position="9"/>
        <end position="24"/>
    </location>
</feature>
<dbReference type="AlphaFoldDB" id="A0AB38Q7J8"/>
<comment type="caution">
    <text evidence="2">The sequence shown here is derived from an EMBL/GenBank/DDBJ whole genome shotgun (WGS) entry which is preliminary data.</text>
</comment>
<evidence type="ECO:0000256" key="1">
    <source>
        <dbReference type="SAM" id="MobiDB-lite"/>
    </source>
</evidence>
<feature type="region of interest" description="Disordered" evidence="1">
    <location>
        <begin position="1"/>
        <end position="25"/>
    </location>
</feature>
<accession>A0AB38Q7J8</accession>
<name>A0AB38Q7J8_LACPA</name>
<dbReference type="NCBIfam" id="NF040509">
    <property type="entry name" value="Lacto_palin_RPT"/>
    <property type="match status" value="1"/>
</dbReference>
<dbReference type="AntiFam" id="ANF00266">
    <property type="entry name" value="DNA repeat translations related to WP_020751851.1"/>
</dbReference>
<evidence type="ECO:0000313" key="3">
    <source>
        <dbReference type="Proteomes" id="UP000234512"/>
    </source>
</evidence>
<proteinExistence type="predicted"/>
<reference evidence="2 3" key="1">
    <citation type="journal article" date="2018" name="Genome Announc.">
        <title>Draft Genome Sequence of Lactobacillus paracasei DUP 13076, Which Exhibits Potent Antipathogenic Effects against Salmonella enterica Serovars Enteritidis, Typhimurium, and Heidelberg.</title>
        <authorList>
            <person name="Muyyarikkandy M.S."/>
            <person name="Alqahtani F.H."/>
            <person name="Mandoiu I."/>
            <person name="Amalaradjou M.A."/>
        </authorList>
    </citation>
    <scope>NUCLEOTIDE SEQUENCE [LARGE SCALE GENOMIC DNA]</scope>
    <source>
        <strain evidence="2 3">DUP 13076</strain>
    </source>
</reference>
<sequence length="76" mass="8353">MASFYHGIRTAEGKKSKRLQEKTDTTGVKGIHTLVSPETCLQGARGHDQNPVITAKAAYTPFSNWVSYTSIKKTGR</sequence>
<organism evidence="2 3">
    <name type="scientific">Lacticaseibacillus paracasei</name>
    <name type="common">Lactobacillus paracasei</name>
    <dbReference type="NCBI Taxonomy" id="1597"/>
    <lineage>
        <taxon>Bacteria</taxon>
        <taxon>Bacillati</taxon>
        <taxon>Bacillota</taxon>
        <taxon>Bacilli</taxon>
        <taxon>Lactobacillales</taxon>
        <taxon>Lactobacillaceae</taxon>
        <taxon>Lacticaseibacillus</taxon>
    </lineage>
</organism>
<protein>
    <submittedName>
        <fullName evidence="2">Uncharacterized protein</fullName>
    </submittedName>
</protein>